<accession>A0AB39HNR4</accession>
<protein>
    <recommendedName>
        <fullName evidence="2">Transposase</fullName>
    </recommendedName>
</protein>
<sequence>MNPHCKNMVENKHILVGNNSYRLTILKYINDYTAYLSDVNSQFSVSRRFRKNELNPNTLEKWIVDSNYMNDPEARFFEHLNEWDGVIAVE</sequence>
<dbReference type="RefSeq" id="WP_368652397.1">
    <property type="nucleotide sequence ID" value="NZ_CP162599.1"/>
</dbReference>
<proteinExistence type="predicted"/>
<dbReference type="AlphaFoldDB" id="A0AB39HNR4"/>
<name>A0AB39HNR4_9BACI</name>
<organism evidence="1">
    <name type="scientific">Ornithinibacillus sp. 4-3</name>
    <dbReference type="NCBI Taxonomy" id="3231488"/>
    <lineage>
        <taxon>Bacteria</taxon>
        <taxon>Bacillati</taxon>
        <taxon>Bacillota</taxon>
        <taxon>Bacilli</taxon>
        <taxon>Bacillales</taxon>
        <taxon>Bacillaceae</taxon>
        <taxon>Ornithinibacillus</taxon>
    </lineage>
</organism>
<evidence type="ECO:0000313" key="1">
    <source>
        <dbReference type="EMBL" id="XDK31671.1"/>
    </source>
</evidence>
<evidence type="ECO:0008006" key="2">
    <source>
        <dbReference type="Google" id="ProtNLM"/>
    </source>
</evidence>
<dbReference type="EMBL" id="CP162599">
    <property type="protein sequence ID" value="XDK31671.1"/>
    <property type="molecule type" value="Genomic_DNA"/>
</dbReference>
<gene>
    <name evidence="1" type="ORF">AB4Y30_11600</name>
</gene>
<reference evidence="1" key="1">
    <citation type="submission" date="2024-07" db="EMBL/GenBank/DDBJ databases">
        <title>Halotolerant mesophilic bacterium Ornithinibacillus sp. 4-3, sp. nov., isolated from soil.</title>
        <authorList>
            <person name="Sidarenka A.V."/>
            <person name="Guliayeva D.E."/>
            <person name="Leanovich S.I."/>
            <person name="Hileuskaya K.S."/>
            <person name="Akhremchuk A.E."/>
            <person name="Sikolenko M.A."/>
            <person name="Valentovich L.N."/>
        </authorList>
    </citation>
    <scope>NUCLEOTIDE SEQUENCE</scope>
    <source>
        <strain evidence="1">4-3</strain>
    </source>
</reference>